<evidence type="ECO:0000256" key="2">
    <source>
        <dbReference type="ARBA" id="ARBA00007116"/>
    </source>
</evidence>
<keyword evidence="5" id="KW-0687">Ribonucleoprotein</keyword>
<keyword evidence="4" id="KW-0496">Mitochondrion</keyword>
<protein>
    <recommendedName>
        <fullName evidence="6">Large ribosomal subunit protein uL18m</fullName>
    </recommendedName>
    <alternativeName>
        <fullName evidence="7">39S ribosomal protein L18, mitochondrial</fullName>
    </alternativeName>
</protein>
<dbReference type="InterPro" id="IPR005484">
    <property type="entry name" value="Ribosomal_uL18_bac/plant/anim"/>
</dbReference>
<dbReference type="PANTHER" id="PTHR12899:SF3">
    <property type="entry name" value="LARGE RIBOSOMAL SUBUNIT PROTEIN UL18M"/>
    <property type="match status" value="1"/>
</dbReference>
<name>A0A6M2DS71_XENCH</name>
<dbReference type="PANTHER" id="PTHR12899">
    <property type="entry name" value="39S RIBOSOMAL PROTEIN L18, MITOCHONDRIAL"/>
    <property type="match status" value="1"/>
</dbReference>
<keyword evidence="3 8" id="KW-0689">Ribosomal protein</keyword>
<comment type="similarity">
    <text evidence="2">Belongs to the universal ribosomal protein uL18 family.</text>
</comment>
<evidence type="ECO:0000256" key="7">
    <source>
        <dbReference type="ARBA" id="ARBA00082661"/>
    </source>
</evidence>
<comment type="subcellular location">
    <subcellularLocation>
        <location evidence="1">Mitochondrion</location>
    </subcellularLocation>
</comment>
<evidence type="ECO:0000256" key="3">
    <source>
        <dbReference type="ARBA" id="ARBA00022980"/>
    </source>
</evidence>
<dbReference type="GO" id="GO:0006412">
    <property type="term" value="P:translation"/>
    <property type="evidence" value="ECO:0007669"/>
    <property type="project" value="InterPro"/>
</dbReference>
<dbReference type="CDD" id="cd00432">
    <property type="entry name" value="Ribosomal_L18_L5e"/>
    <property type="match status" value="1"/>
</dbReference>
<dbReference type="GO" id="GO:0008097">
    <property type="term" value="F:5S rRNA binding"/>
    <property type="evidence" value="ECO:0007669"/>
    <property type="project" value="TreeGrafter"/>
</dbReference>
<dbReference type="FunFam" id="3.30.420.80:FF:000005">
    <property type="entry name" value="39S ribosomal protein L18, mitochondrial"/>
    <property type="match status" value="1"/>
</dbReference>
<dbReference type="GO" id="GO:1990904">
    <property type="term" value="C:ribonucleoprotein complex"/>
    <property type="evidence" value="ECO:0007669"/>
    <property type="project" value="UniProtKB-KW"/>
</dbReference>
<proteinExistence type="inferred from homology"/>
<evidence type="ECO:0000256" key="1">
    <source>
        <dbReference type="ARBA" id="ARBA00004173"/>
    </source>
</evidence>
<dbReference type="GO" id="GO:0003735">
    <property type="term" value="F:structural constituent of ribosome"/>
    <property type="evidence" value="ECO:0007669"/>
    <property type="project" value="InterPro"/>
</dbReference>
<evidence type="ECO:0000256" key="4">
    <source>
        <dbReference type="ARBA" id="ARBA00023128"/>
    </source>
</evidence>
<sequence length="171" mass="19754">MFKTTFAQAIRNNSTNAALVNTFFYNRNPRNLERLRIGYKPDGWHVDNPGRSFWNKLQLTETARYLTARVVHWKEGTVLEASTSEWAIKKHLYRPKDISAYANLGKVFAQRCIEFGLSEMYCDLQAAPNGKIDKFLKSVEAGGVILQEPSRFKKAQPWDADRPEKPWEVTE</sequence>
<dbReference type="SUPFAM" id="SSF53137">
    <property type="entry name" value="Translational machinery components"/>
    <property type="match status" value="1"/>
</dbReference>
<dbReference type="Gene3D" id="3.30.420.80">
    <property type="entry name" value="Ribosomal protein S11"/>
    <property type="match status" value="1"/>
</dbReference>
<evidence type="ECO:0000313" key="8">
    <source>
        <dbReference type="EMBL" id="NOV47988.1"/>
    </source>
</evidence>
<dbReference type="InterPro" id="IPR036967">
    <property type="entry name" value="Ribosomal_uS11_sf"/>
</dbReference>
<accession>A0A6M2DS71</accession>
<dbReference type="AlphaFoldDB" id="A0A6M2DS71"/>
<dbReference type="GO" id="GO:0005840">
    <property type="term" value="C:ribosome"/>
    <property type="evidence" value="ECO:0007669"/>
    <property type="project" value="UniProtKB-KW"/>
</dbReference>
<dbReference type="InterPro" id="IPR057268">
    <property type="entry name" value="Ribosomal_L18"/>
</dbReference>
<organism evidence="8">
    <name type="scientific">Xenopsylla cheopis</name>
    <name type="common">Oriental rat flea</name>
    <name type="synonym">Pulex cheopis</name>
    <dbReference type="NCBI Taxonomy" id="163159"/>
    <lineage>
        <taxon>Eukaryota</taxon>
        <taxon>Metazoa</taxon>
        <taxon>Ecdysozoa</taxon>
        <taxon>Arthropoda</taxon>
        <taxon>Hexapoda</taxon>
        <taxon>Insecta</taxon>
        <taxon>Pterygota</taxon>
        <taxon>Neoptera</taxon>
        <taxon>Endopterygota</taxon>
        <taxon>Siphonaptera</taxon>
        <taxon>Pulicidae</taxon>
        <taxon>Xenopsyllinae</taxon>
        <taxon>Xenopsylla</taxon>
    </lineage>
</organism>
<dbReference type="EMBL" id="GIIL01004262">
    <property type="protein sequence ID" value="NOV47988.1"/>
    <property type="molecule type" value="Transcribed_RNA"/>
</dbReference>
<reference evidence="8" key="1">
    <citation type="submission" date="2020-03" db="EMBL/GenBank/DDBJ databases">
        <title>Transcriptomic Profiling of the Digestive Tract of the Rat Flea, Xenopsylla cheopis, Following Blood Feeding and Infection with Yersinia pestis.</title>
        <authorList>
            <person name="Bland D.M."/>
            <person name="Martens C.A."/>
            <person name="Virtaneva K."/>
            <person name="Kanakabandi K."/>
            <person name="Long D."/>
            <person name="Rosenke R."/>
            <person name="Saturday G.A."/>
            <person name="Hoyt F.H."/>
            <person name="Bruno D.P."/>
            <person name="Ribeiro J.M.C."/>
            <person name="Hinnebusch J."/>
        </authorList>
    </citation>
    <scope>NUCLEOTIDE SEQUENCE</scope>
</reference>
<evidence type="ECO:0000256" key="6">
    <source>
        <dbReference type="ARBA" id="ARBA00069051"/>
    </source>
</evidence>
<dbReference type="GO" id="GO:0005743">
    <property type="term" value="C:mitochondrial inner membrane"/>
    <property type="evidence" value="ECO:0007669"/>
    <property type="project" value="UniProtKB-ARBA"/>
</dbReference>
<evidence type="ECO:0000256" key="5">
    <source>
        <dbReference type="ARBA" id="ARBA00023274"/>
    </source>
</evidence>